<keyword evidence="4" id="KW-1185">Reference proteome</keyword>
<dbReference type="EMBL" id="JAGYWB010000009">
    <property type="protein sequence ID" value="KAI0510236.1"/>
    <property type="molecule type" value="Genomic_DNA"/>
</dbReference>
<evidence type="ECO:0000313" key="4">
    <source>
        <dbReference type="Proteomes" id="UP000829196"/>
    </source>
</evidence>
<feature type="region of interest" description="Disordered" evidence="1">
    <location>
        <begin position="1"/>
        <end position="32"/>
    </location>
</feature>
<feature type="compositionally biased region" description="Basic and acidic residues" evidence="1">
    <location>
        <begin position="9"/>
        <end position="29"/>
    </location>
</feature>
<accession>A0A8T3BB51</accession>
<feature type="transmembrane region" description="Helical" evidence="2">
    <location>
        <begin position="136"/>
        <end position="160"/>
    </location>
</feature>
<keyword evidence="2" id="KW-0472">Membrane</keyword>
<evidence type="ECO:0000256" key="1">
    <source>
        <dbReference type="SAM" id="MobiDB-lite"/>
    </source>
</evidence>
<dbReference type="Proteomes" id="UP000829196">
    <property type="component" value="Unassembled WGS sequence"/>
</dbReference>
<name>A0A8T3BB51_DENNO</name>
<protein>
    <submittedName>
        <fullName evidence="3">Uncharacterized protein</fullName>
    </submittedName>
</protein>
<comment type="caution">
    <text evidence="3">The sequence shown here is derived from an EMBL/GenBank/DDBJ whole genome shotgun (WGS) entry which is preliminary data.</text>
</comment>
<proteinExistence type="predicted"/>
<sequence length="169" mass="19133">MWSRKRRGKVEVESEGLRKMGEDESESCRRTGGKARTLHLHMGVGSRSFRKICGRRQKRRRIHRDFSEISAVFAQPTEDPFGDGPFKAIPQENFPNPMQSSAPVASAASSFPPSASSMSIAEPVLPAVKMNVMSQLIFLLELMWTRVPILLVTLCIYFLYIPIYTCIRQ</sequence>
<keyword evidence="2" id="KW-0812">Transmembrane</keyword>
<keyword evidence="2" id="KW-1133">Transmembrane helix</keyword>
<evidence type="ECO:0000313" key="3">
    <source>
        <dbReference type="EMBL" id="KAI0510236.1"/>
    </source>
</evidence>
<dbReference type="AlphaFoldDB" id="A0A8T3BB51"/>
<gene>
    <name evidence="3" type="ORF">KFK09_010837</name>
</gene>
<reference evidence="3" key="1">
    <citation type="journal article" date="2022" name="Front. Genet.">
        <title>Chromosome-Scale Assembly of the Dendrobium nobile Genome Provides Insights Into the Molecular Mechanism of the Biosynthesis of the Medicinal Active Ingredient of Dendrobium.</title>
        <authorList>
            <person name="Xu Q."/>
            <person name="Niu S.-C."/>
            <person name="Li K.-L."/>
            <person name="Zheng P.-J."/>
            <person name="Zhang X.-J."/>
            <person name="Jia Y."/>
            <person name="Liu Y."/>
            <person name="Niu Y.-X."/>
            <person name="Yu L.-H."/>
            <person name="Chen D.-F."/>
            <person name="Zhang G.-Q."/>
        </authorList>
    </citation>
    <scope>NUCLEOTIDE SEQUENCE</scope>
    <source>
        <tissue evidence="3">Leaf</tissue>
    </source>
</reference>
<evidence type="ECO:0000256" key="2">
    <source>
        <dbReference type="SAM" id="Phobius"/>
    </source>
</evidence>
<organism evidence="3 4">
    <name type="scientific">Dendrobium nobile</name>
    <name type="common">Orchid</name>
    <dbReference type="NCBI Taxonomy" id="94219"/>
    <lineage>
        <taxon>Eukaryota</taxon>
        <taxon>Viridiplantae</taxon>
        <taxon>Streptophyta</taxon>
        <taxon>Embryophyta</taxon>
        <taxon>Tracheophyta</taxon>
        <taxon>Spermatophyta</taxon>
        <taxon>Magnoliopsida</taxon>
        <taxon>Liliopsida</taxon>
        <taxon>Asparagales</taxon>
        <taxon>Orchidaceae</taxon>
        <taxon>Epidendroideae</taxon>
        <taxon>Malaxideae</taxon>
        <taxon>Dendrobiinae</taxon>
        <taxon>Dendrobium</taxon>
    </lineage>
</organism>